<gene>
    <name evidence="1" type="ORF">EJP67_02205</name>
</gene>
<dbReference type="EMBL" id="RXFT01000001">
    <property type="protein sequence ID" value="RUR65866.1"/>
    <property type="molecule type" value="Genomic_DNA"/>
</dbReference>
<dbReference type="RefSeq" id="WP_126018954.1">
    <property type="nucleotide sequence ID" value="NZ_RXFT01000001.1"/>
</dbReference>
<protein>
    <submittedName>
        <fullName evidence="1">Uncharacterized protein</fullName>
    </submittedName>
</protein>
<dbReference type="AlphaFoldDB" id="A0A433MDC8"/>
<dbReference type="Proteomes" id="UP000281118">
    <property type="component" value="Unassembled WGS sequence"/>
</dbReference>
<reference evidence="1 2" key="1">
    <citation type="submission" date="2018-12" db="EMBL/GenBank/DDBJ databases">
        <title>The genome sequences of Variovorax guangxiensis DSM 27352.</title>
        <authorList>
            <person name="Gao J."/>
            <person name="Sun J."/>
        </authorList>
    </citation>
    <scope>NUCLEOTIDE SEQUENCE [LARGE SCALE GENOMIC DNA]</scope>
    <source>
        <strain evidence="1 2">DSM 27352</strain>
    </source>
</reference>
<sequence length="74" mass="8738">MSAKPRLLARRVPLVLHRLPAARKIHHDSDRNTTLPRNRQRPFARSAKNFPNRGFWARFLDRLLFFSLFAPVFA</sequence>
<accession>A0A433MDC8</accession>
<comment type="caution">
    <text evidence="1">The sequence shown here is derived from an EMBL/GenBank/DDBJ whole genome shotgun (WGS) entry which is preliminary data.</text>
</comment>
<evidence type="ECO:0000313" key="2">
    <source>
        <dbReference type="Proteomes" id="UP000281118"/>
    </source>
</evidence>
<organism evidence="1 2">
    <name type="scientific">Variovorax guangxiensis</name>
    <dbReference type="NCBI Taxonomy" id="1775474"/>
    <lineage>
        <taxon>Bacteria</taxon>
        <taxon>Pseudomonadati</taxon>
        <taxon>Pseudomonadota</taxon>
        <taxon>Betaproteobacteria</taxon>
        <taxon>Burkholderiales</taxon>
        <taxon>Comamonadaceae</taxon>
        <taxon>Variovorax</taxon>
    </lineage>
</organism>
<proteinExistence type="predicted"/>
<name>A0A433MDC8_9BURK</name>
<evidence type="ECO:0000313" key="1">
    <source>
        <dbReference type="EMBL" id="RUR65866.1"/>
    </source>
</evidence>